<dbReference type="PANTHER" id="PTHR30304:SF0">
    <property type="entry name" value="D-TAGATOSE-1,6-BISPHOSPHATE ALDOLASE SUBUNIT GATY-RELATED"/>
    <property type="match status" value="1"/>
</dbReference>
<accession>A0A917UQW0</accession>
<evidence type="ECO:0000313" key="1">
    <source>
        <dbReference type="EMBL" id="GGJ76911.1"/>
    </source>
</evidence>
<reference evidence="1" key="2">
    <citation type="submission" date="2020-09" db="EMBL/GenBank/DDBJ databases">
        <authorList>
            <person name="Sun Q."/>
            <person name="Ohkuma M."/>
        </authorList>
    </citation>
    <scope>NUCLEOTIDE SEQUENCE</scope>
    <source>
        <strain evidence="1">JCM 14371</strain>
    </source>
</reference>
<protein>
    <recommendedName>
        <fullName evidence="3">Fructose-bisphosphate aldolase</fullName>
    </recommendedName>
</protein>
<dbReference type="GO" id="GO:0008270">
    <property type="term" value="F:zinc ion binding"/>
    <property type="evidence" value="ECO:0007669"/>
    <property type="project" value="InterPro"/>
</dbReference>
<dbReference type="RefSeq" id="WP_188963255.1">
    <property type="nucleotide sequence ID" value="NZ_BMOE01000006.1"/>
</dbReference>
<dbReference type="NCBIfam" id="TIGR00167">
    <property type="entry name" value="cbbA"/>
    <property type="match status" value="1"/>
</dbReference>
<dbReference type="GO" id="GO:0005975">
    <property type="term" value="P:carbohydrate metabolic process"/>
    <property type="evidence" value="ECO:0007669"/>
    <property type="project" value="InterPro"/>
</dbReference>
<name>A0A917UQW0_9DEIO</name>
<dbReference type="InterPro" id="IPR013785">
    <property type="entry name" value="Aldolase_TIM"/>
</dbReference>
<reference evidence="1" key="1">
    <citation type="journal article" date="2014" name="Int. J. Syst. Evol. Microbiol.">
        <title>Complete genome sequence of Corynebacterium casei LMG S-19264T (=DSM 44701T), isolated from a smear-ripened cheese.</title>
        <authorList>
            <consortium name="US DOE Joint Genome Institute (JGI-PGF)"/>
            <person name="Walter F."/>
            <person name="Albersmeier A."/>
            <person name="Kalinowski J."/>
            <person name="Ruckert C."/>
        </authorList>
    </citation>
    <scope>NUCLEOTIDE SEQUENCE</scope>
    <source>
        <strain evidence="1">JCM 14371</strain>
    </source>
</reference>
<dbReference type="InterPro" id="IPR000771">
    <property type="entry name" value="FBA_II"/>
</dbReference>
<proteinExistence type="predicted"/>
<gene>
    <name evidence="1" type="ORF">GCM10008939_21250</name>
</gene>
<dbReference type="PANTHER" id="PTHR30304">
    <property type="entry name" value="D-TAGATOSE-1,6-BISPHOSPHATE ALDOLASE"/>
    <property type="match status" value="1"/>
</dbReference>
<evidence type="ECO:0000313" key="2">
    <source>
        <dbReference type="Proteomes" id="UP000635726"/>
    </source>
</evidence>
<dbReference type="GO" id="GO:0016832">
    <property type="term" value="F:aldehyde-lyase activity"/>
    <property type="evidence" value="ECO:0007669"/>
    <property type="project" value="InterPro"/>
</dbReference>
<keyword evidence="2" id="KW-1185">Reference proteome</keyword>
<dbReference type="InterPro" id="IPR050246">
    <property type="entry name" value="Class_II_FBP_aldolase"/>
</dbReference>
<dbReference type="Gene3D" id="3.20.20.70">
    <property type="entry name" value="Aldolase class I"/>
    <property type="match status" value="1"/>
</dbReference>
<dbReference type="CDD" id="cd00947">
    <property type="entry name" value="TBP_aldolase_IIB"/>
    <property type="match status" value="1"/>
</dbReference>
<dbReference type="Pfam" id="PF01116">
    <property type="entry name" value="F_bP_aldolase"/>
    <property type="match status" value="1"/>
</dbReference>
<dbReference type="SUPFAM" id="SSF51569">
    <property type="entry name" value="Aldolase"/>
    <property type="match status" value="1"/>
</dbReference>
<evidence type="ECO:0008006" key="3">
    <source>
        <dbReference type="Google" id="ProtNLM"/>
    </source>
</evidence>
<sequence>MTAHTHHGSTVPLFRTVLTAARQEGRAVLAFNCYNLESVSAAVQVAAQTRQPVIVAHGEKYLENIGLRPMRALVTALVQDAGCEGRVLLHLDHAASPDLCREAAQAGYDSVMYDGSHLPYAENLAFTAQVVRDAHALGVGVEAELGALGIGDASHEFDSGQEALTDPRQARHFAAETGLDALAVSVGTVHGLYRSAPRLDLHRLQQIAHLVSRPLVLHGGSGTPTDALQAAVRLGIAKINVNTEVALAGTAALLAHAHALGPAHAHAAALGLAAQAGMTASMLSCLQQVTWPAQAVPAPQPGRPGPL</sequence>
<organism evidence="1 2">
    <name type="scientific">Deinococcus aquiradiocola</name>
    <dbReference type="NCBI Taxonomy" id="393059"/>
    <lineage>
        <taxon>Bacteria</taxon>
        <taxon>Thermotogati</taxon>
        <taxon>Deinococcota</taxon>
        <taxon>Deinococci</taxon>
        <taxon>Deinococcales</taxon>
        <taxon>Deinococcaceae</taxon>
        <taxon>Deinococcus</taxon>
    </lineage>
</organism>
<comment type="caution">
    <text evidence="1">The sequence shown here is derived from an EMBL/GenBank/DDBJ whole genome shotgun (WGS) entry which is preliminary data.</text>
</comment>
<dbReference type="AlphaFoldDB" id="A0A917UQW0"/>
<dbReference type="EMBL" id="BMOE01000006">
    <property type="protein sequence ID" value="GGJ76911.1"/>
    <property type="molecule type" value="Genomic_DNA"/>
</dbReference>
<dbReference type="Proteomes" id="UP000635726">
    <property type="component" value="Unassembled WGS sequence"/>
</dbReference>